<dbReference type="Proteomes" id="UP000663760">
    <property type="component" value="Chromosome 3"/>
</dbReference>
<proteinExistence type="predicted"/>
<dbReference type="EMBL" id="LR743590">
    <property type="protein sequence ID" value="CAA2617151.1"/>
    <property type="molecule type" value="Genomic_DNA"/>
</dbReference>
<evidence type="ECO:0000313" key="3">
    <source>
        <dbReference type="Proteomes" id="UP000663760"/>
    </source>
</evidence>
<organism evidence="1">
    <name type="scientific">Spirodela intermedia</name>
    <name type="common">Intermediate duckweed</name>
    <dbReference type="NCBI Taxonomy" id="51605"/>
    <lineage>
        <taxon>Eukaryota</taxon>
        <taxon>Viridiplantae</taxon>
        <taxon>Streptophyta</taxon>
        <taxon>Embryophyta</taxon>
        <taxon>Tracheophyta</taxon>
        <taxon>Spermatophyta</taxon>
        <taxon>Magnoliopsida</taxon>
        <taxon>Liliopsida</taxon>
        <taxon>Araceae</taxon>
        <taxon>Lemnoideae</taxon>
        <taxon>Spirodela</taxon>
    </lineage>
</organism>
<evidence type="ECO:0000313" key="2">
    <source>
        <dbReference type="EMBL" id="CAA7392795.1"/>
    </source>
</evidence>
<reference evidence="1" key="1">
    <citation type="submission" date="2019-12" db="EMBL/GenBank/DDBJ databases">
        <authorList>
            <person name="Scholz U."/>
            <person name="Mascher M."/>
            <person name="Fiebig A."/>
        </authorList>
    </citation>
    <scope>NUCLEOTIDE SEQUENCE</scope>
</reference>
<protein>
    <submittedName>
        <fullName evidence="1">Uncharacterized protein</fullName>
    </submittedName>
</protein>
<name>A0A7I8IG57_SPIIN</name>
<sequence length="25" mass="2986">MFDSCCKKLKCKLPNSQQDNQKNER</sequence>
<dbReference type="EMBL" id="LR746266">
    <property type="protein sequence ID" value="CAA7392795.1"/>
    <property type="molecule type" value="Genomic_DNA"/>
</dbReference>
<keyword evidence="3" id="KW-1185">Reference proteome</keyword>
<gene>
    <name evidence="1" type="ORF">SI7747_03003320</name>
    <name evidence="2" type="ORF">SI8410_03003647</name>
</gene>
<dbReference type="AlphaFoldDB" id="A0A7I8IG57"/>
<accession>A0A7I8IG57</accession>
<evidence type="ECO:0000313" key="1">
    <source>
        <dbReference type="EMBL" id="CAA2617151.1"/>
    </source>
</evidence>